<accession>C4J5K7</accession>
<dbReference type="EMBL" id="BT086104">
    <property type="protein sequence ID" value="ACR36457.1"/>
    <property type="molecule type" value="mRNA"/>
</dbReference>
<organism evidence="3">
    <name type="scientific">Zea mays</name>
    <name type="common">Maize</name>
    <dbReference type="NCBI Taxonomy" id="4577"/>
    <lineage>
        <taxon>Eukaryota</taxon>
        <taxon>Viridiplantae</taxon>
        <taxon>Streptophyta</taxon>
        <taxon>Embryophyta</taxon>
        <taxon>Tracheophyta</taxon>
        <taxon>Spermatophyta</taxon>
        <taxon>Magnoliopsida</taxon>
        <taxon>Liliopsida</taxon>
        <taxon>Poales</taxon>
        <taxon>Poaceae</taxon>
        <taxon>PACMAD clade</taxon>
        <taxon>Panicoideae</taxon>
        <taxon>Andropogonodae</taxon>
        <taxon>Andropogoneae</taxon>
        <taxon>Tripsacinae</taxon>
        <taxon>Zea</taxon>
    </lineage>
</organism>
<dbReference type="GO" id="GO:0005507">
    <property type="term" value="F:copper ion binding"/>
    <property type="evidence" value="ECO:0007669"/>
    <property type="project" value="InterPro"/>
</dbReference>
<reference evidence="3" key="1">
    <citation type="journal article" date="2009" name="PLoS Genet.">
        <title>Sequencing, mapping, and analysis of 27,455 maize full-length cDNAs.</title>
        <authorList>
            <person name="Soderlund C."/>
            <person name="Descour A."/>
            <person name="Kudrna D."/>
            <person name="Bomhoff M."/>
            <person name="Boyd L."/>
            <person name="Currie J."/>
            <person name="Angelova A."/>
            <person name="Collura K."/>
            <person name="Wissotski M."/>
            <person name="Ashley E."/>
            <person name="Morrow D."/>
            <person name="Fernandes J."/>
            <person name="Walbot V."/>
            <person name="Yu Y."/>
        </authorList>
    </citation>
    <scope>NUCLEOTIDE SEQUENCE</scope>
    <source>
        <strain evidence="3">B73</strain>
    </source>
</reference>
<proteinExistence type="evidence at transcript level"/>
<dbReference type="InterPro" id="IPR011707">
    <property type="entry name" value="Cu-oxidase-like_N"/>
</dbReference>
<evidence type="ECO:0000313" key="3">
    <source>
        <dbReference type="EMBL" id="ACR36457.1"/>
    </source>
</evidence>
<dbReference type="AlphaFoldDB" id="C4J5K7"/>
<dbReference type="Gene3D" id="2.60.40.420">
    <property type="entry name" value="Cupredoxins - blue copper proteins"/>
    <property type="match status" value="1"/>
</dbReference>
<dbReference type="PANTHER" id="PTHR11709:SF260">
    <property type="entry name" value="OS08G0154250 PROTEIN"/>
    <property type="match status" value="1"/>
</dbReference>
<dbReference type="ExpressionAtlas" id="C4J5K7">
    <property type="expression patterns" value="baseline and differential"/>
</dbReference>
<sequence length="146" mass="16535">MRMNSWQDGVTGTNCPIPPGWNWTYEFQLKDQIGSFFYFPSLGLQRAAGGFGPITVNNRATVPVPFDQPHGDITLFIGDWYTKGHVVRAFFFFVSVNANLARWFILLFQIEIDSQGKISRFSLDLSELDFTENGVVAHVGTEEHAR</sequence>
<protein>
    <recommendedName>
        <fullName evidence="2">Plastocyanin-like domain-containing protein</fullName>
    </recommendedName>
</protein>
<name>C4J5K7_MAIZE</name>
<evidence type="ECO:0000256" key="1">
    <source>
        <dbReference type="ARBA" id="ARBA00010609"/>
    </source>
</evidence>
<dbReference type="InterPro" id="IPR045087">
    <property type="entry name" value="Cu-oxidase_fam"/>
</dbReference>
<comment type="similarity">
    <text evidence="1">Belongs to the multicopper oxidase family.</text>
</comment>
<evidence type="ECO:0000259" key="2">
    <source>
        <dbReference type="Pfam" id="PF07732"/>
    </source>
</evidence>
<dbReference type="SUPFAM" id="SSF49503">
    <property type="entry name" value="Cupredoxins"/>
    <property type="match status" value="1"/>
</dbReference>
<dbReference type="PANTHER" id="PTHR11709">
    <property type="entry name" value="MULTI-COPPER OXIDASE"/>
    <property type="match status" value="1"/>
</dbReference>
<dbReference type="InterPro" id="IPR008972">
    <property type="entry name" value="Cupredoxin"/>
</dbReference>
<dbReference type="Pfam" id="PF07732">
    <property type="entry name" value="Cu-oxidase_3"/>
    <property type="match status" value="1"/>
</dbReference>
<reference evidence="3" key="2">
    <citation type="submission" date="2012-06" db="EMBL/GenBank/DDBJ databases">
        <authorList>
            <person name="Yu Y."/>
            <person name="Currie J."/>
            <person name="Lomeli R."/>
            <person name="Angelova A."/>
            <person name="Collura K."/>
            <person name="Wissotski M."/>
            <person name="Campos D."/>
            <person name="Kudrna D."/>
            <person name="Golser W."/>
            <person name="Ashely E."/>
            <person name="Descour A."/>
            <person name="Fernandes J."/>
            <person name="Soderlund C."/>
            <person name="Walbot V."/>
        </authorList>
    </citation>
    <scope>NUCLEOTIDE SEQUENCE</scope>
    <source>
        <strain evidence="3">B73</strain>
    </source>
</reference>
<feature type="domain" description="Plastocyanin-like" evidence="2">
    <location>
        <begin position="2"/>
        <end position="60"/>
    </location>
</feature>